<feature type="compositionally biased region" description="Polar residues" evidence="1">
    <location>
        <begin position="7"/>
        <end position="16"/>
    </location>
</feature>
<feature type="region of interest" description="Disordered" evidence="1">
    <location>
        <begin position="1"/>
        <end position="45"/>
    </location>
</feature>
<evidence type="ECO:0000313" key="3">
    <source>
        <dbReference type="Proteomes" id="UP000649617"/>
    </source>
</evidence>
<accession>A0A812LZN1</accession>
<evidence type="ECO:0000256" key="1">
    <source>
        <dbReference type="SAM" id="MobiDB-lite"/>
    </source>
</evidence>
<evidence type="ECO:0000313" key="2">
    <source>
        <dbReference type="EMBL" id="CAE7252527.1"/>
    </source>
</evidence>
<sequence>MEMKQRTPASMTSFSGWSCPPRSSSRKVFLRGTSTSSSSSSTQLSAAEMVQRFAQSSYEQCSA</sequence>
<dbReference type="AlphaFoldDB" id="A0A812LZN1"/>
<keyword evidence="3" id="KW-1185">Reference proteome</keyword>
<dbReference type="Proteomes" id="UP000649617">
    <property type="component" value="Unassembled WGS sequence"/>
</dbReference>
<proteinExistence type="predicted"/>
<feature type="compositionally biased region" description="Low complexity" evidence="1">
    <location>
        <begin position="33"/>
        <end position="42"/>
    </location>
</feature>
<dbReference type="EMBL" id="CAJNIZ010006757">
    <property type="protein sequence ID" value="CAE7252527.1"/>
    <property type="molecule type" value="Genomic_DNA"/>
</dbReference>
<organism evidence="2 3">
    <name type="scientific">Symbiodinium pilosum</name>
    <name type="common">Dinoflagellate</name>
    <dbReference type="NCBI Taxonomy" id="2952"/>
    <lineage>
        <taxon>Eukaryota</taxon>
        <taxon>Sar</taxon>
        <taxon>Alveolata</taxon>
        <taxon>Dinophyceae</taxon>
        <taxon>Suessiales</taxon>
        <taxon>Symbiodiniaceae</taxon>
        <taxon>Symbiodinium</taxon>
    </lineage>
</organism>
<name>A0A812LZN1_SYMPI</name>
<reference evidence="2" key="1">
    <citation type="submission" date="2021-02" db="EMBL/GenBank/DDBJ databases">
        <authorList>
            <person name="Dougan E. K."/>
            <person name="Rhodes N."/>
            <person name="Thang M."/>
            <person name="Chan C."/>
        </authorList>
    </citation>
    <scope>NUCLEOTIDE SEQUENCE</scope>
</reference>
<gene>
    <name evidence="2" type="ORF">SPIL2461_LOCUS4929</name>
</gene>
<protein>
    <submittedName>
        <fullName evidence="2">Uncharacterized protein</fullName>
    </submittedName>
</protein>
<comment type="caution">
    <text evidence="2">The sequence shown here is derived from an EMBL/GenBank/DDBJ whole genome shotgun (WGS) entry which is preliminary data.</text>
</comment>